<protein>
    <submittedName>
        <fullName evidence="7">Putative ATP-dependent Clp protease ATP-binding subunit ClpA</fullName>
    </submittedName>
</protein>
<dbReference type="PROSITE" id="PS51903">
    <property type="entry name" value="CLP_R"/>
    <property type="match status" value="1"/>
</dbReference>
<dbReference type="GO" id="GO:0034605">
    <property type="term" value="P:cellular response to heat"/>
    <property type="evidence" value="ECO:0007669"/>
    <property type="project" value="TreeGrafter"/>
</dbReference>
<dbReference type="CDD" id="cd19499">
    <property type="entry name" value="RecA-like_ClpB_Hsp104-like"/>
    <property type="match status" value="1"/>
</dbReference>
<dbReference type="Gene3D" id="1.10.1780.10">
    <property type="entry name" value="Clp, N-terminal domain"/>
    <property type="match status" value="1"/>
</dbReference>
<accession>A0A133PSX2</accession>
<proteinExistence type="predicted"/>
<evidence type="ECO:0000313" key="8">
    <source>
        <dbReference type="Proteomes" id="UP000070533"/>
    </source>
</evidence>
<keyword evidence="3 7" id="KW-0067">ATP-binding</keyword>
<evidence type="ECO:0000256" key="1">
    <source>
        <dbReference type="ARBA" id="ARBA00022737"/>
    </source>
</evidence>
<comment type="caution">
    <text evidence="7">The sequence shown here is derived from an EMBL/GenBank/DDBJ whole genome shotgun (WGS) entry which is preliminary data.</text>
</comment>
<organism evidence="7 8">
    <name type="scientific">Prevotella corporis</name>
    <dbReference type="NCBI Taxonomy" id="28128"/>
    <lineage>
        <taxon>Bacteria</taxon>
        <taxon>Pseudomonadati</taxon>
        <taxon>Bacteroidota</taxon>
        <taxon>Bacteroidia</taxon>
        <taxon>Bacteroidales</taxon>
        <taxon>Prevotellaceae</taxon>
        <taxon>Prevotella</taxon>
    </lineage>
</organism>
<keyword evidence="8" id="KW-1185">Reference proteome</keyword>
<dbReference type="InterPro" id="IPR003959">
    <property type="entry name" value="ATPase_AAA_core"/>
</dbReference>
<dbReference type="STRING" id="28128.HMPREF3226_02815"/>
<evidence type="ECO:0000256" key="5">
    <source>
        <dbReference type="PROSITE-ProRule" id="PRU01251"/>
    </source>
</evidence>
<dbReference type="PANTHER" id="PTHR11638:SF111">
    <property type="entry name" value="ATP-DEPENDENT CLP PROTEASE ATP-BINDING SUBUNIT CLPA"/>
    <property type="match status" value="1"/>
</dbReference>
<dbReference type="GO" id="GO:0016887">
    <property type="term" value="F:ATP hydrolysis activity"/>
    <property type="evidence" value="ECO:0007669"/>
    <property type="project" value="InterPro"/>
</dbReference>
<dbReference type="GO" id="GO:0005524">
    <property type="term" value="F:ATP binding"/>
    <property type="evidence" value="ECO:0007669"/>
    <property type="project" value="UniProtKB-KW"/>
</dbReference>
<dbReference type="InterPro" id="IPR004176">
    <property type="entry name" value="Clp_R_N"/>
</dbReference>
<dbReference type="InterPro" id="IPR036628">
    <property type="entry name" value="Clp_N_dom_sf"/>
</dbReference>
<keyword evidence="4" id="KW-0143">Chaperone</keyword>
<dbReference type="PRINTS" id="PR00300">
    <property type="entry name" value="CLPPROTEASEA"/>
</dbReference>
<dbReference type="InterPro" id="IPR027417">
    <property type="entry name" value="P-loop_NTPase"/>
</dbReference>
<dbReference type="Pfam" id="PF10431">
    <property type="entry name" value="ClpB_D2-small"/>
    <property type="match status" value="1"/>
</dbReference>
<name>A0A133PSX2_9BACT</name>
<dbReference type="Pfam" id="PF02861">
    <property type="entry name" value="Clp_N"/>
    <property type="match status" value="1"/>
</dbReference>
<dbReference type="Pfam" id="PF00004">
    <property type="entry name" value="AAA"/>
    <property type="match status" value="1"/>
</dbReference>
<feature type="domain" description="Clp R" evidence="6">
    <location>
        <begin position="6"/>
        <end position="148"/>
    </location>
</feature>
<dbReference type="OrthoDB" id="9803641at2"/>
<keyword evidence="7" id="KW-0645">Protease</keyword>
<dbReference type="Pfam" id="PF17871">
    <property type="entry name" value="AAA_lid_9"/>
    <property type="match status" value="1"/>
</dbReference>
<evidence type="ECO:0000256" key="4">
    <source>
        <dbReference type="ARBA" id="ARBA00023186"/>
    </source>
</evidence>
<dbReference type="InterPro" id="IPR041546">
    <property type="entry name" value="ClpA/ClpB_AAA_lid"/>
</dbReference>
<dbReference type="InterPro" id="IPR028299">
    <property type="entry name" value="ClpA/B_CS2"/>
</dbReference>
<dbReference type="GO" id="GO:0008233">
    <property type="term" value="F:peptidase activity"/>
    <property type="evidence" value="ECO:0007669"/>
    <property type="project" value="UniProtKB-KW"/>
</dbReference>
<sequence>MSKQEEQKITKWFGEAISEATNMAQEMGHEFILPEHLLAATLRQSPCRAAMARTGVSQRVLASKLNEYLAHVEASDGGDEAPEFSYQTKQLVTITMQMAQLAQINGLDVPHLIKSIFLLEDSMANYLLSSAVANQADLMAELIDAYESAEYDSSDEVLDEDIINTFGADDESLDMAMDDTDFLGGEIAEPNDWRQFVTCITDNIDHHNPLIGRTSELDRTIQVLCRKEKNNPLHVGEPGVGKTSLVYGLADKIRQGEVPERLKNCRIYQMDMGQMLAGTQFRGDFEKRLKQVMTGAIREGNAIIYLDEMHNIMGAGTTNEGGPDASNILKPYLESNDVRFIGSTTYEEYNQKISRSRGIVRRFQQIDILEPSTAETIEILKGLQRKYETFHHVVYRPEAIRFAAEASAKYIADRFLPDKAIDLIDEAGAYLELHPNDRKTQYVTKTLIEEILQRVCKVNAVAMKEDGNEALKSLRSRIAAQIYGQDEAVGQVVEAIQMAKAGLLDDDKPLASLLFVGPTGVGKTEVARVLAHELGIELVRFDMSEYTEKHTVAKLIGSPAGYVGYEDGGLLTDAIRKTPNCVLLLDEIEKAHSDIYNILLQVMDYARLTDNKGQKADFRNVVLIMTSNAGAQYAGQANIGFSGTTGRGEAMLKQVKRTFMPEFINRLSGTVVFNEMDKGMATLILRKKLAKLSEKLAVRKVTMTLSAEATDYLLRLGFTKEYGAREMDRVIAGRLKPLLMREILFGKLKRGGTVEIGCTGKTLVLRPQSAMLTKNR</sequence>
<keyword evidence="7" id="KW-0378">Hydrolase</keyword>
<dbReference type="CDD" id="cd00009">
    <property type="entry name" value="AAA"/>
    <property type="match status" value="1"/>
</dbReference>
<dbReference type="GO" id="GO:0006508">
    <property type="term" value="P:proteolysis"/>
    <property type="evidence" value="ECO:0007669"/>
    <property type="project" value="UniProtKB-KW"/>
</dbReference>
<dbReference type="AlphaFoldDB" id="A0A133PSX2"/>
<dbReference type="Gene3D" id="1.10.8.60">
    <property type="match status" value="2"/>
</dbReference>
<dbReference type="eggNOG" id="COG0542">
    <property type="taxonomic scope" value="Bacteria"/>
</dbReference>
<dbReference type="PATRIC" id="fig|28128.5.peg.2901"/>
<dbReference type="InterPro" id="IPR003593">
    <property type="entry name" value="AAA+_ATPase"/>
</dbReference>
<dbReference type="InterPro" id="IPR019489">
    <property type="entry name" value="Clp_ATPase_C"/>
</dbReference>
<evidence type="ECO:0000313" key="7">
    <source>
        <dbReference type="EMBL" id="KXA31964.1"/>
    </source>
</evidence>
<dbReference type="InterPro" id="IPR001270">
    <property type="entry name" value="ClpA/B"/>
</dbReference>
<dbReference type="Gene3D" id="3.40.50.300">
    <property type="entry name" value="P-loop containing nucleotide triphosphate hydrolases"/>
    <property type="match status" value="2"/>
</dbReference>
<dbReference type="Pfam" id="PF07724">
    <property type="entry name" value="AAA_2"/>
    <property type="match status" value="1"/>
</dbReference>
<dbReference type="GO" id="GO:0005737">
    <property type="term" value="C:cytoplasm"/>
    <property type="evidence" value="ECO:0007669"/>
    <property type="project" value="TreeGrafter"/>
</dbReference>
<dbReference type="SMART" id="SM00382">
    <property type="entry name" value="AAA"/>
    <property type="match status" value="2"/>
</dbReference>
<evidence type="ECO:0000259" key="6">
    <source>
        <dbReference type="PROSITE" id="PS51903"/>
    </source>
</evidence>
<dbReference type="EMBL" id="LRQG01000263">
    <property type="protein sequence ID" value="KXA31964.1"/>
    <property type="molecule type" value="Genomic_DNA"/>
</dbReference>
<evidence type="ECO:0000256" key="2">
    <source>
        <dbReference type="ARBA" id="ARBA00022741"/>
    </source>
</evidence>
<dbReference type="SUPFAM" id="SSF81923">
    <property type="entry name" value="Double Clp-N motif"/>
    <property type="match status" value="1"/>
</dbReference>
<dbReference type="InterPro" id="IPR050130">
    <property type="entry name" value="ClpA_ClpB"/>
</dbReference>
<keyword evidence="1 5" id="KW-0677">Repeat</keyword>
<dbReference type="Proteomes" id="UP000070533">
    <property type="component" value="Unassembled WGS sequence"/>
</dbReference>
<reference evidence="8" key="1">
    <citation type="submission" date="2016-01" db="EMBL/GenBank/DDBJ databases">
        <authorList>
            <person name="Mitreva M."/>
            <person name="Pepin K.H."/>
            <person name="Mihindukulasuriya K.A."/>
            <person name="Fulton R."/>
            <person name="Fronick C."/>
            <person name="O'Laughlin M."/>
            <person name="Miner T."/>
            <person name="Herter B."/>
            <person name="Rosa B.A."/>
            <person name="Cordes M."/>
            <person name="Tomlinson C."/>
            <person name="Wollam A."/>
            <person name="Palsikar V.B."/>
            <person name="Mardis E.R."/>
            <person name="Wilson R.K."/>
        </authorList>
    </citation>
    <scope>NUCLEOTIDE SEQUENCE [LARGE SCALE GENOMIC DNA]</scope>
    <source>
        <strain evidence="8">MJR7716</strain>
    </source>
</reference>
<dbReference type="SUPFAM" id="SSF52540">
    <property type="entry name" value="P-loop containing nucleoside triphosphate hydrolases"/>
    <property type="match status" value="2"/>
</dbReference>
<dbReference type="PANTHER" id="PTHR11638">
    <property type="entry name" value="ATP-DEPENDENT CLP PROTEASE"/>
    <property type="match status" value="1"/>
</dbReference>
<dbReference type="SMART" id="SM01086">
    <property type="entry name" value="ClpB_D2-small"/>
    <property type="match status" value="1"/>
</dbReference>
<dbReference type="PROSITE" id="PS00871">
    <property type="entry name" value="CLPAB_2"/>
    <property type="match status" value="1"/>
</dbReference>
<keyword evidence="2" id="KW-0547">Nucleotide-binding</keyword>
<gene>
    <name evidence="7" type="ORF">HMPREF3226_02815</name>
</gene>
<evidence type="ECO:0000256" key="3">
    <source>
        <dbReference type="ARBA" id="ARBA00022840"/>
    </source>
</evidence>